<keyword evidence="1" id="KW-0812">Transmembrane</keyword>
<reference evidence="2 3" key="1">
    <citation type="journal article" date="2016" name="Nat. Commun.">
        <title>Thousands of microbial genomes shed light on interconnected biogeochemical processes in an aquifer system.</title>
        <authorList>
            <person name="Anantharaman K."/>
            <person name="Brown C.T."/>
            <person name="Hug L.A."/>
            <person name="Sharon I."/>
            <person name="Castelle C.J."/>
            <person name="Probst A.J."/>
            <person name="Thomas B.C."/>
            <person name="Singh A."/>
            <person name="Wilkins M.J."/>
            <person name="Karaoz U."/>
            <person name="Brodie E.L."/>
            <person name="Williams K.H."/>
            <person name="Hubbard S.S."/>
            <person name="Banfield J.F."/>
        </authorList>
    </citation>
    <scope>NUCLEOTIDE SEQUENCE [LARGE SCALE GENOMIC DNA]</scope>
</reference>
<organism evidence="2 3">
    <name type="scientific">Candidatus Jorgensenbacteria bacterium RIFCSPLOWO2_12_FULL_42_11</name>
    <dbReference type="NCBI Taxonomy" id="1798473"/>
    <lineage>
        <taxon>Bacteria</taxon>
        <taxon>Candidatus Joergenseniibacteriota</taxon>
    </lineage>
</organism>
<sequence>MRKGYIAIITTIILTILCLTIAVSLGLSAAISRLGNRDFVLNTNAYYLTQSCLDYAQLQLAYNSSYAGNEIITIGNYQCSLLAIESPPAQKIIKATSQINNITVNLKLTVDAYTWRIVSLEEISKF</sequence>
<keyword evidence="1" id="KW-1133">Transmembrane helix</keyword>
<evidence type="ECO:0000256" key="1">
    <source>
        <dbReference type="SAM" id="Phobius"/>
    </source>
</evidence>
<comment type="caution">
    <text evidence="2">The sequence shown here is derived from an EMBL/GenBank/DDBJ whole genome shotgun (WGS) entry which is preliminary data.</text>
</comment>
<feature type="transmembrane region" description="Helical" evidence="1">
    <location>
        <begin position="6"/>
        <end position="27"/>
    </location>
</feature>
<accession>A0A1F6C3Z4</accession>
<evidence type="ECO:0000313" key="2">
    <source>
        <dbReference type="EMBL" id="OGG43914.1"/>
    </source>
</evidence>
<dbReference type="STRING" id="1798473.A3G50_02790"/>
<gene>
    <name evidence="2" type="ORF">A3G50_02790</name>
</gene>
<dbReference type="AlphaFoldDB" id="A0A1F6C3Z4"/>
<evidence type="ECO:0008006" key="4">
    <source>
        <dbReference type="Google" id="ProtNLM"/>
    </source>
</evidence>
<protein>
    <recommendedName>
        <fullName evidence="4">Type 4 fimbrial biogenesis protein PilX N-terminal domain-containing protein</fullName>
    </recommendedName>
</protein>
<proteinExistence type="predicted"/>
<dbReference type="EMBL" id="MFKM01000002">
    <property type="protein sequence ID" value="OGG43914.1"/>
    <property type="molecule type" value="Genomic_DNA"/>
</dbReference>
<keyword evidence="1" id="KW-0472">Membrane</keyword>
<name>A0A1F6C3Z4_9BACT</name>
<evidence type="ECO:0000313" key="3">
    <source>
        <dbReference type="Proteomes" id="UP000176633"/>
    </source>
</evidence>
<dbReference type="Proteomes" id="UP000176633">
    <property type="component" value="Unassembled WGS sequence"/>
</dbReference>